<evidence type="ECO:0000313" key="2">
    <source>
        <dbReference type="Proteomes" id="UP000185783"/>
    </source>
</evidence>
<protein>
    <recommendedName>
        <fullName evidence="3">Phage protein, HK97 gp10 family</fullName>
    </recommendedName>
</protein>
<comment type="caution">
    <text evidence="1">The sequence shown here is derived from an EMBL/GenBank/DDBJ whole genome shotgun (WGS) entry which is preliminary data.</text>
</comment>
<evidence type="ECO:0008006" key="3">
    <source>
        <dbReference type="Google" id="ProtNLM"/>
    </source>
</evidence>
<sequence length="149" mass="17292">MSRDGITIKQRELDDNIKKLRRIVPTLDDEMDKALKRTTDEHVRLSRELAPKESGELAASLRNEKVKGGVATFRNARRKEHKTVVEYRSISATSSWGIYAMARWVFAEFGTVYAEAHPFIFPVARLLKRRHTGRMRRALSKAHKRAFRK</sequence>
<evidence type="ECO:0000313" key="1">
    <source>
        <dbReference type="EMBL" id="OKL45011.1"/>
    </source>
</evidence>
<dbReference type="STRING" id="197461.A3843_05345"/>
<dbReference type="EMBL" id="LVVZ01000008">
    <property type="protein sequence ID" value="OKL45011.1"/>
    <property type="molecule type" value="Genomic_DNA"/>
</dbReference>
<accession>A0A1U7JK33</accession>
<proteinExistence type="predicted"/>
<keyword evidence="2" id="KW-1185">Reference proteome</keyword>
<name>A0A1U7JK33_9HYPH</name>
<reference evidence="1 2" key="1">
    <citation type="submission" date="2016-03" db="EMBL/GenBank/DDBJ databases">
        <title>Genome sequence of Nesiotobacter sp. nov., a moderately halophilic alphaproteobacterium isolated from the Yellow Sea, China.</title>
        <authorList>
            <person name="Zhang G."/>
            <person name="Zhang R."/>
        </authorList>
    </citation>
    <scope>NUCLEOTIDE SEQUENCE [LARGE SCALE GENOMIC DNA]</scope>
    <source>
        <strain evidence="1 2">WB1-6</strain>
    </source>
</reference>
<dbReference type="Proteomes" id="UP000185783">
    <property type="component" value="Unassembled WGS sequence"/>
</dbReference>
<gene>
    <name evidence="1" type="ORF">A3843_05345</name>
</gene>
<dbReference type="RefSeq" id="WP_028482243.1">
    <property type="nucleotide sequence ID" value="NZ_LVVZ01000008.1"/>
</dbReference>
<dbReference type="AlphaFoldDB" id="A0A1U7JK33"/>
<organism evidence="1 2">
    <name type="scientific">Pseudovibrio exalbescens</name>
    <dbReference type="NCBI Taxonomy" id="197461"/>
    <lineage>
        <taxon>Bacteria</taxon>
        <taxon>Pseudomonadati</taxon>
        <taxon>Pseudomonadota</taxon>
        <taxon>Alphaproteobacteria</taxon>
        <taxon>Hyphomicrobiales</taxon>
        <taxon>Stappiaceae</taxon>
        <taxon>Pseudovibrio</taxon>
    </lineage>
</organism>